<name>A0A2K3DX95_CHLRE</name>
<comment type="pathway">
    <text evidence="1">Protein modification; protein ubiquitination.</text>
</comment>
<dbReference type="InterPro" id="IPR044515">
    <property type="entry name" value="ABTB1"/>
</dbReference>
<dbReference type="GO" id="GO:0030162">
    <property type="term" value="P:regulation of proteolysis"/>
    <property type="evidence" value="ECO:0000318"/>
    <property type="project" value="GO_Central"/>
</dbReference>
<dbReference type="RefSeq" id="XP_042926060.1">
    <property type="nucleotide sequence ID" value="XM_043060931.1"/>
</dbReference>
<dbReference type="InterPro" id="IPR011333">
    <property type="entry name" value="SKP1/BTB/POZ_sf"/>
</dbReference>
<dbReference type="ExpressionAtlas" id="A0A2K3DX95">
    <property type="expression patterns" value="baseline and differential"/>
</dbReference>
<dbReference type="GO" id="GO:0043161">
    <property type="term" value="P:proteasome-mediated ubiquitin-dependent protein catabolic process"/>
    <property type="evidence" value="ECO:0000318"/>
    <property type="project" value="GO_Central"/>
</dbReference>
<keyword evidence="6" id="KW-1185">Reference proteome</keyword>
<dbReference type="KEGG" id="cre:CHLRE_03g174150v5"/>
<dbReference type="SMART" id="SM00225">
    <property type="entry name" value="BTB"/>
    <property type="match status" value="1"/>
</dbReference>
<dbReference type="InterPro" id="IPR011042">
    <property type="entry name" value="6-blade_b-propeller_TolB-like"/>
</dbReference>
<reference evidence="5 6" key="1">
    <citation type="journal article" date="2007" name="Science">
        <title>The Chlamydomonas genome reveals the evolution of key animal and plant functions.</title>
        <authorList>
            <person name="Merchant S.S."/>
            <person name="Prochnik S.E."/>
            <person name="Vallon O."/>
            <person name="Harris E.H."/>
            <person name="Karpowicz S.J."/>
            <person name="Witman G.B."/>
            <person name="Terry A."/>
            <person name="Salamov A."/>
            <person name="Fritz-Laylin L.K."/>
            <person name="Marechal-Drouard L."/>
            <person name="Marshall W.F."/>
            <person name="Qu L.H."/>
            <person name="Nelson D.R."/>
            <person name="Sanderfoot A.A."/>
            <person name="Spalding M.H."/>
            <person name="Kapitonov V.V."/>
            <person name="Ren Q."/>
            <person name="Ferris P."/>
            <person name="Lindquist E."/>
            <person name="Shapiro H."/>
            <person name="Lucas S.M."/>
            <person name="Grimwood J."/>
            <person name="Schmutz J."/>
            <person name="Cardol P."/>
            <person name="Cerutti H."/>
            <person name="Chanfreau G."/>
            <person name="Chen C.L."/>
            <person name="Cognat V."/>
            <person name="Croft M.T."/>
            <person name="Dent R."/>
            <person name="Dutcher S."/>
            <person name="Fernandez E."/>
            <person name="Fukuzawa H."/>
            <person name="Gonzalez-Ballester D."/>
            <person name="Gonzalez-Halphen D."/>
            <person name="Hallmann A."/>
            <person name="Hanikenne M."/>
            <person name="Hippler M."/>
            <person name="Inwood W."/>
            <person name="Jabbari K."/>
            <person name="Kalanon M."/>
            <person name="Kuras R."/>
            <person name="Lefebvre P.A."/>
            <person name="Lemaire S.D."/>
            <person name="Lobanov A.V."/>
            <person name="Lohr M."/>
            <person name="Manuell A."/>
            <person name="Meier I."/>
            <person name="Mets L."/>
            <person name="Mittag M."/>
            <person name="Mittelmeier T."/>
            <person name="Moroney J.V."/>
            <person name="Moseley J."/>
            <person name="Napoli C."/>
            <person name="Nedelcu A.M."/>
            <person name="Niyogi K."/>
            <person name="Novoselov S.V."/>
            <person name="Paulsen I.T."/>
            <person name="Pazour G."/>
            <person name="Purton S."/>
            <person name="Ral J.P."/>
            <person name="Riano-Pachon D.M."/>
            <person name="Riekhof W."/>
            <person name="Rymarquis L."/>
            <person name="Schroda M."/>
            <person name="Stern D."/>
            <person name="Umen J."/>
            <person name="Willows R."/>
            <person name="Wilson N."/>
            <person name="Zimmer S.L."/>
            <person name="Allmer J."/>
            <person name="Balk J."/>
            <person name="Bisova K."/>
            <person name="Chen C.J."/>
            <person name="Elias M."/>
            <person name="Gendler K."/>
            <person name="Hauser C."/>
            <person name="Lamb M.R."/>
            <person name="Ledford H."/>
            <person name="Long J.C."/>
            <person name="Minagawa J."/>
            <person name="Page M.D."/>
            <person name="Pan J."/>
            <person name="Pootakham W."/>
            <person name="Roje S."/>
            <person name="Rose A."/>
            <person name="Stahlberg E."/>
            <person name="Terauchi A.M."/>
            <person name="Yang P."/>
            <person name="Ball S."/>
            <person name="Bowler C."/>
            <person name="Dieckmann C.L."/>
            <person name="Gladyshev V.N."/>
            <person name="Green P."/>
            <person name="Jorgensen R."/>
            <person name="Mayfield S."/>
            <person name="Mueller-Roeber B."/>
            <person name="Rajamani S."/>
            <person name="Sayre R.T."/>
            <person name="Brokstein P."/>
            <person name="Dubchak I."/>
            <person name="Goodstein D."/>
            <person name="Hornick L."/>
            <person name="Huang Y.W."/>
            <person name="Jhaveri J."/>
            <person name="Luo Y."/>
            <person name="Martinez D."/>
            <person name="Ngau W.C."/>
            <person name="Otillar B."/>
            <person name="Poliakov A."/>
            <person name="Porter A."/>
            <person name="Szajkowski L."/>
            <person name="Werner G."/>
            <person name="Zhou K."/>
            <person name="Grigoriev I.V."/>
            <person name="Rokhsar D.S."/>
            <person name="Grossman A.R."/>
        </authorList>
    </citation>
    <scope>NUCLEOTIDE SEQUENCE [LARGE SCALE GENOMIC DNA]</scope>
    <source>
        <strain evidence="6">CC-503</strain>
    </source>
</reference>
<dbReference type="Gramene" id="PNW85159">
    <property type="protein sequence ID" value="PNW85159"/>
    <property type="gene ID" value="CHLRE_03g174150v5"/>
</dbReference>
<dbReference type="AlphaFoldDB" id="A0A2K3DX95"/>
<dbReference type="STRING" id="3055.A0A2K3DX95"/>
<dbReference type="OrthoDB" id="6359816at2759"/>
<dbReference type="Pfam" id="PF00651">
    <property type="entry name" value="BTB"/>
    <property type="match status" value="1"/>
</dbReference>
<dbReference type="Proteomes" id="UP000006906">
    <property type="component" value="Chromosome 3"/>
</dbReference>
<gene>
    <name evidence="5" type="ORF">CHLRE_03g174150v5</name>
</gene>
<dbReference type="CDD" id="cd18186">
    <property type="entry name" value="BTB_POZ_ZBTB_KLHL-like"/>
    <property type="match status" value="1"/>
</dbReference>
<dbReference type="GeneID" id="5728886"/>
<dbReference type="EMBL" id="CM008964">
    <property type="protein sequence ID" value="PNW85159.1"/>
    <property type="molecule type" value="Genomic_DNA"/>
</dbReference>
<dbReference type="InParanoid" id="A0A2K3DX95"/>
<dbReference type="PaxDb" id="3055-EDP05971"/>
<dbReference type="GO" id="GO:0031625">
    <property type="term" value="F:ubiquitin protein ligase binding"/>
    <property type="evidence" value="ECO:0000318"/>
    <property type="project" value="GO_Central"/>
</dbReference>
<evidence type="ECO:0000256" key="2">
    <source>
        <dbReference type="ARBA" id="ARBA00022737"/>
    </source>
</evidence>
<dbReference type="InterPro" id="IPR000210">
    <property type="entry name" value="BTB/POZ_dom"/>
</dbReference>
<evidence type="ECO:0000256" key="3">
    <source>
        <dbReference type="ARBA" id="ARBA00023043"/>
    </source>
</evidence>
<feature type="domain" description="BTB" evidence="4">
    <location>
        <begin position="432"/>
        <end position="499"/>
    </location>
</feature>
<dbReference type="GO" id="GO:0005737">
    <property type="term" value="C:cytoplasm"/>
    <property type="evidence" value="ECO:0000318"/>
    <property type="project" value="GO_Central"/>
</dbReference>
<dbReference type="Gene3D" id="2.120.10.30">
    <property type="entry name" value="TolB, C-terminal domain"/>
    <property type="match status" value="1"/>
</dbReference>
<dbReference type="PANTHER" id="PTHR46231">
    <property type="entry name" value="ANKYRIN REPEAT AND BTB/POZ DOMAIN-CONTAINING PROTEIN 1"/>
    <property type="match status" value="1"/>
</dbReference>
<dbReference type="SUPFAM" id="SSF54695">
    <property type="entry name" value="POZ domain"/>
    <property type="match status" value="1"/>
</dbReference>
<evidence type="ECO:0000313" key="5">
    <source>
        <dbReference type="EMBL" id="PNW85159.1"/>
    </source>
</evidence>
<evidence type="ECO:0000259" key="4">
    <source>
        <dbReference type="PROSITE" id="PS50097"/>
    </source>
</evidence>
<accession>A0A2K3DX95</accession>
<dbReference type="PANTHER" id="PTHR46231:SF1">
    <property type="entry name" value="ANKYRIN REPEAT AND BTB_POZ DOMAIN-CONTAINING PROTEIN 1"/>
    <property type="match status" value="1"/>
</dbReference>
<dbReference type="Gene3D" id="3.30.710.10">
    <property type="entry name" value="Potassium Channel Kv1.1, Chain A"/>
    <property type="match status" value="1"/>
</dbReference>
<organism evidence="5 6">
    <name type="scientific">Chlamydomonas reinhardtii</name>
    <name type="common">Chlamydomonas smithii</name>
    <dbReference type="NCBI Taxonomy" id="3055"/>
    <lineage>
        <taxon>Eukaryota</taxon>
        <taxon>Viridiplantae</taxon>
        <taxon>Chlorophyta</taxon>
        <taxon>core chlorophytes</taxon>
        <taxon>Chlorophyceae</taxon>
        <taxon>CS clade</taxon>
        <taxon>Chlamydomonadales</taxon>
        <taxon>Chlamydomonadaceae</taxon>
        <taxon>Chlamydomonas</taxon>
    </lineage>
</organism>
<keyword evidence="3" id="KW-0040">ANK repeat</keyword>
<evidence type="ECO:0000256" key="1">
    <source>
        <dbReference type="ARBA" id="ARBA00004906"/>
    </source>
</evidence>
<keyword evidence="2" id="KW-0677">Repeat</keyword>
<sequence length="625" mass="64494">MENTLRRGLNAVRAVRAAYVSNLACVTEGENVELRLAGEDGLYSATFGTTDAGSPNIAGESRLDLTMSGRPYTWDEDSDREAFLYAVPCPSNSGVVYFSTHVTLMRLNPDNSVQVVAGSWDRPGERDGHGSEATVNAPLCLALTGTLASTTRGGAGAGAAGVAGVEGAAASGVAGGGATGAAGQEPGTPSATAAAPGYLFFGDGGARTHVRRARLAPLGSTGAAGALSPEVLTLPNVVTQRPISALAYDCIRGVLYMADAEVVYVIRDPLGPSPSMVPVAGHDWTDEEREEVGEFGMGPAGDGRRDGRGVDAKFYCICDIMLDSRGQLYVTDLGMQTAHSLPCVRRVDPAADYAVTTLPIALGAATSASLTQLPGSWLCVYEWGGSRLQLVHIPGLEPCVLPPPAPPAPPPDLAGLSADWGTLLSDPVGTGSDIVVHVGERSFAAHRLVLAARCEYFRRQFAGGCRDSNAAEVHLHDADPEAFAQLLRHLYTGDLDFPAARLRPLLELADRLLLPRVAERAQQQLLAAASPGGVVEDMLWAERMGFDQLLAGLKAYYLQYEGRVLSTAGDAVRGMMVSHPDLFFELHVASVVRRAGGGAGGGAGGPGGGGGGGAAGAAAVGAGGV</sequence>
<dbReference type="PROSITE" id="PS50097">
    <property type="entry name" value="BTB"/>
    <property type="match status" value="1"/>
</dbReference>
<protein>
    <recommendedName>
        <fullName evidence="4">BTB domain-containing protein</fullName>
    </recommendedName>
</protein>
<evidence type="ECO:0000313" key="6">
    <source>
        <dbReference type="Proteomes" id="UP000006906"/>
    </source>
</evidence>
<proteinExistence type="predicted"/>